<evidence type="ECO:0000259" key="8">
    <source>
        <dbReference type="Pfam" id="PF22672"/>
    </source>
</evidence>
<feature type="domain" description="Duffy-binding-like" evidence="4">
    <location>
        <begin position="507"/>
        <end position="648"/>
    </location>
</feature>
<proteinExistence type="predicted"/>
<accession>A0A024WFL8</accession>
<feature type="coiled-coil region" evidence="1">
    <location>
        <begin position="1298"/>
        <end position="1325"/>
    </location>
</feature>
<feature type="region of interest" description="Disordered" evidence="2">
    <location>
        <begin position="2251"/>
        <end position="2279"/>
    </location>
</feature>
<reference evidence="9 10" key="2">
    <citation type="submission" date="2013-02" db="EMBL/GenBank/DDBJ databases">
        <title>The Genome Sequence of Plasmodium falciparum MaliPS096_E11.</title>
        <authorList>
            <consortium name="The Broad Institute Genome Sequencing Platform"/>
            <consortium name="The Broad Institute Genome Sequencing Center for Infectious Disease"/>
            <person name="Neafsey D."/>
            <person name="Cheeseman I."/>
            <person name="Volkman S."/>
            <person name="Adams J."/>
            <person name="Walker B."/>
            <person name="Young S.K."/>
            <person name="Zeng Q."/>
            <person name="Gargeya S."/>
            <person name="Fitzgerald M."/>
            <person name="Haas B."/>
            <person name="Abouelleil A."/>
            <person name="Alvarado L."/>
            <person name="Arachchi H.M."/>
            <person name="Berlin A.M."/>
            <person name="Chapman S.B."/>
            <person name="Dewar J."/>
            <person name="Goldberg J."/>
            <person name="Griggs A."/>
            <person name="Gujja S."/>
            <person name="Hansen M."/>
            <person name="Howarth C."/>
            <person name="Imamovic A."/>
            <person name="Larimer J."/>
            <person name="McCowan C."/>
            <person name="Murphy C."/>
            <person name="Neiman D."/>
            <person name="Pearson M."/>
            <person name="Priest M."/>
            <person name="Roberts A."/>
            <person name="Saif S."/>
            <person name="Shea T."/>
            <person name="Sisk P."/>
            <person name="Sykes S."/>
            <person name="Wortman J."/>
            <person name="Nusbaum C."/>
            <person name="Birren B."/>
        </authorList>
    </citation>
    <scope>NUCLEOTIDE SEQUENCE [LARGE SCALE GENOMIC DNA]</scope>
    <source>
        <strain evidence="9 10">MaliPS096_E11</strain>
    </source>
</reference>
<evidence type="ECO:0000259" key="6">
    <source>
        <dbReference type="Pfam" id="PF15445"/>
    </source>
</evidence>
<name>A0A024WFL8_PLAFA</name>
<feature type="domain" description="Duffy-antigen binding" evidence="5">
    <location>
        <begin position="1561"/>
        <end position="1744"/>
    </location>
</feature>
<organism evidence="9 10">
    <name type="scientific">Plasmodium falciparum MaliPS096_E11</name>
    <dbReference type="NCBI Taxonomy" id="1036727"/>
    <lineage>
        <taxon>Eukaryota</taxon>
        <taxon>Sar</taxon>
        <taxon>Alveolata</taxon>
        <taxon>Apicomplexa</taxon>
        <taxon>Aconoidasida</taxon>
        <taxon>Haemosporida</taxon>
        <taxon>Plasmodiidae</taxon>
        <taxon>Plasmodium</taxon>
        <taxon>Plasmodium (Laverania)</taxon>
    </lineage>
</organism>
<dbReference type="InterPro" id="IPR041480">
    <property type="entry name" value="CIDR1_gamma"/>
</dbReference>
<feature type="compositionally biased region" description="Acidic residues" evidence="2">
    <location>
        <begin position="665"/>
        <end position="677"/>
    </location>
</feature>
<keyword evidence="1" id="KW-0175">Coiled coil</keyword>
<dbReference type="Pfam" id="PF22672">
    <property type="entry name" value="DBL_C"/>
    <property type="match status" value="1"/>
</dbReference>
<protein>
    <recommendedName>
        <fullName evidence="11">Erythrocyte membrane protein 1</fullName>
    </recommendedName>
</protein>
<evidence type="ECO:0000256" key="2">
    <source>
        <dbReference type="SAM" id="MobiDB-lite"/>
    </source>
</evidence>
<keyword evidence="3" id="KW-1133">Transmembrane helix</keyword>
<evidence type="ECO:0000313" key="10">
    <source>
        <dbReference type="Proteomes" id="UP000030699"/>
    </source>
</evidence>
<evidence type="ECO:0000256" key="3">
    <source>
        <dbReference type="SAM" id="Phobius"/>
    </source>
</evidence>
<dbReference type="InterPro" id="IPR008602">
    <property type="entry name" value="Duffy-antigen-binding"/>
</dbReference>
<dbReference type="InterPro" id="IPR054595">
    <property type="entry name" value="DBL_C"/>
</dbReference>
<dbReference type="EMBL" id="KI925929">
    <property type="protein sequence ID" value="ETW45834.1"/>
    <property type="molecule type" value="Genomic_DNA"/>
</dbReference>
<dbReference type="FunFam" id="1.10.1900.40:FF:000001">
    <property type="entry name" value="Erythrocyte membrane protein 1"/>
    <property type="match status" value="1"/>
</dbReference>
<dbReference type="Gene3D" id="1.20.58.1930">
    <property type="match status" value="1"/>
</dbReference>
<evidence type="ECO:0008006" key="11">
    <source>
        <dbReference type="Google" id="ProtNLM"/>
    </source>
</evidence>
<feature type="domain" description="Duffy-antigen binding" evidence="5">
    <location>
        <begin position="52"/>
        <end position="243"/>
    </location>
</feature>
<keyword evidence="3" id="KW-0812">Transmembrane</keyword>
<feature type="domain" description="Duffy-antigen binding" evidence="5">
    <location>
        <begin position="1978"/>
        <end position="2131"/>
    </location>
</feature>
<dbReference type="Gene3D" id="1.20.58.830">
    <property type="match status" value="5"/>
</dbReference>
<dbReference type="GO" id="GO:0016020">
    <property type="term" value="C:membrane"/>
    <property type="evidence" value="ECO:0007669"/>
    <property type="project" value="InterPro"/>
</dbReference>
<feature type="domain" description="Cysteine-rich interdomain region 1 gamma" evidence="7">
    <location>
        <begin position="440"/>
        <end position="491"/>
    </location>
</feature>
<gene>
    <name evidence="9" type="ORF">PFMALIP_06099</name>
</gene>
<feature type="transmembrane region" description="Helical" evidence="3">
    <location>
        <begin position="2697"/>
        <end position="2718"/>
    </location>
</feature>
<dbReference type="GO" id="GO:0046789">
    <property type="term" value="F:host cell surface receptor binding"/>
    <property type="evidence" value="ECO:0007669"/>
    <property type="project" value="InterPro"/>
</dbReference>
<dbReference type="Pfam" id="PF18562">
    <property type="entry name" value="CIDR1_gamma"/>
    <property type="match status" value="1"/>
</dbReference>
<dbReference type="Gene3D" id="1.10.1900.40">
    <property type="entry name" value="Acidic terminal segments, variant surface antigen of PfEMP1"/>
    <property type="match status" value="2"/>
</dbReference>
<feature type="domain" description="Duffy-antigen binding" evidence="5">
    <location>
        <begin position="1101"/>
        <end position="1302"/>
    </location>
</feature>
<reference evidence="9 10" key="1">
    <citation type="submission" date="2013-02" db="EMBL/GenBank/DDBJ databases">
        <title>The Genome Annotation of Plasmodium falciparum MaliPS096_E11.</title>
        <authorList>
            <consortium name="The Broad Institute Genome Sequencing Platform"/>
            <consortium name="The Broad Institute Genome Sequencing Center for Infectious Disease"/>
            <person name="Neafsey D."/>
            <person name="Hoffman S."/>
            <person name="Volkman S."/>
            <person name="Rosenthal P."/>
            <person name="Walker B."/>
            <person name="Young S.K."/>
            <person name="Zeng Q."/>
            <person name="Gargeya S."/>
            <person name="Fitzgerald M."/>
            <person name="Haas B."/>
            <person name="Abouelleil A."/>
            <person name="Allen A.W."/>
            <person name="Alvarado L."/>
            <person name="Arachchi H.M."/>
            <person name="Berlin A.M."/>
            <person name="Chapman S.B."/>
            <person name="Gainer-Dewar J."/>
            <person name="Goldberg J."/>
            <person name="Griggs A."/>
            <person name="Gujja S."/>
            <person name="Hansen M."/>
            <person name="Howarth C."/>
            <person name="Imamovic A."/>
            <person name="Ireland A."/>
            <person name="Larimer J."/>
            <person name="McCowan C."/>
            <person name="Murphy C."/>
            <person name="Pearson M."/>
            <person name="Poon T.W."/>
            <person name="Priest M."/>
            <person name="Roberts A."/>
            <person name="Saif S."/>
            <person name="Shea T."/>
            <person name="Sisk P."/>
            <person name="Sykes S."/>
            <person name="Wortman J."/>
            <person name="Nusbaum C."/>
            <person name="Birren B."/>
        </authorList>
    </citation>
    <scope>NUCLEOTIDE SEQUENCE [LARGE SCALE GENOMIC DNA]</scope>
    <source>
        <strain evidence="9 10">MaliPS096_E11</strain>
    </source>
</reference>
<feature type="region of interest" description="Disordered" evidence="2">
    <location>
        <begin position="2307"/>
        <end position="2327"/>
    </location>
</feature>
<dbReference type="Gene3D" id="1.20.1310.20">
    <property type="entry name" value="Duffy-antigen binding domain"/>
    <property type="match status" value="5"/>
</dbReference>
<dbReference type="FunFam" id="1.20.58.830:FF:000006">
    <property type="entry name" value="Erythrocyte membrane protein 1, PfEMP1"/>
    <property type="match status" value="1"/>
</dbReference>
<dbReference type="FunFam" id="1.20.58.1930:FF:000001">
    <property type="entry name" value="Erythrocyte membrane protein 1, PfEMP1"/>
    <property type="match status" value="1"/>
</dbReference>
<feature type="compositionally biased region" description="Basic and acidic residues" evidence="2">
    <location>
        <begin position="678"/>
        <end position="689"/>
    </location>
</feature>
<evidence type="ECO:0000259" key="7">
    <source>
        <dbReference type="Pfam" id="PF18562"/>
    </source>
</evidence>
<dbReference type="InterPro" id="IPR042202">
    <property type="entry name" value="Duffy-ag-bd_sf"/>
</dbReference>
<sequence length="2738" mass="318402">MMNLQFYIVLIYIWIHIIDNRDRNQNRFGENAEAYCNSDKIRVTGKKSDGTACAPFRRQNLCDKNLEYLINENTNTTHDLLGNVLVTAKYEGDIIVDNHPNKETSDVCTTLARSFADIGDIVRGKDLYLGNPQESARRKKLEENLKTIFGHIYEELKKDRKNGAEELQKRYNGDEDKNFFKLREDWWTANRDQVWKAITCSAGQKDTYFIKSNGRVYSFADAYCGRGDENVPTYLDYVPQFLRWFNEWAEEFCRIKNIRIDKIKEECRKKNKNSYEKYCSGDGYDCILTDIKNNYIFVGLNCRNCHKECRNYEKWIENQANEFYKQKSKYINEMQKAKDASKNDNDEKFYHSLKSKGYSSINRFLESLNEGKQCHKNYPTNSINFNNIWTTFSLLEYCETCPLYGFKCNKSRNICRPISEEDYRRENGLNEQNENDNDRTNINLYMINRRGQNIQKDLKQFFESTCLFKGMRNQEWTCQILKNLDVCKLNNFNKVIDIDKHITFKVLLERWLKDFLEGYKKSKRKINPCTKDKNSCIKLCINKCTCVEEWLNKKEKEWGQIKKHFNKQFHGEGYDIAFKVKSYFEDNESDVRKSIDNFHVLKNKEEYEICNVDDNCRSQNNKKKKDIVTILLKELKDKIVSCKTQHKAREGEQCCDKLPKSADGDTSDDEDEEEEGEDEKKLNSKEKKSSSSTSPIDKGVNCVTDACAIVKGVLQQKSNGSIDNCNAKNIQKNEWQCDKNAFVDGNEGVCMPPRRKSLCIHNLKLETQTQNQNELREAFIKCAAKETNLLWDKYTKENSTEMHELEKGKIPDDFMRIMFYTFGDFRDLCLGKDMGMDVDKVKKNINKVFNNSAKLGSQKIEPKNWWNEKGPQIWNGMLCALTNAGGKDTITNNDNYKYEKVTILAKRDGSNGMTLSEFAKKPKFLRWFVEWYDNYCHTRQKHYKDMEKTCKLGEQLKCNEECTEKCNEYKIYMKKKKTEWEGQKIYYITQKNGKANGYTEKDAAEYLKSVFTGNTNGTCDVEKDLKPLNNEDEEADKYCGCKKFIKNEQYTKISGQNNCKGLKKLAKDTKKEKSASDIKWIHDDGTHDYRYLRNRGLSSSVYIPPRRQKICFEGLDNKSKDVTVQVENKEKLLTRLMQVAATEGYNLGQYYKNKEEQKNNADNYSYEVGPCSAMKYSFYDLRDIIVGNDMLEDNSTTTEKNLKEIFKDSNTPDGSEPGSIVRQTFWNNNKDCVWEAMKCGYQKGRDNGEIERNRSIDKDLEVCDNISPDNDNTIGTIRKEGMNRQFLRWFKEWSEDFCERRKHEVKKLENACENYNCNANDDNEIKKKCQEACKNYRTFVTDWKYEYQQQKKEYDKVKSTLGEKDDAHIYLKKKCNSKCSCIDELSKQSLSLDIPAAFDHPPKEVPDKCPCPDPPYKPSKINYTTKTSYESNLPSFATVDTDGVQRNSIKNDLEDESSDKNKTLNFLMNCVEKSAYESMEYIEKGIKNVKDKLRGNNLNLIDNCDKVDNVISCENGYKIIDEKKLNDEYKVNNACPKDANTRFEIGKLWLCDKINKKDHHICLPPRRQHMCIKKIESMFRNDVQKSDDLLKIVIEEARKEGIQILKSLNFTSKDEYYKICDAMKYSFADIGDIIRGYDLWNKDPTQERIQTRLGNIFRNIYGTLDKEVQKKYMAPPYYYKLREDWWSANRKDIWKAMTCAAPEKAYFTKKAPDGSGLQDIIRQFKKCSRDKDPPVDDYIPQRLRWMQEWSEYFCEVLNKEMLEMHYKCETCIQETSCVDDNDGNKCTNCKEQCKKYKELVNKWKLQFDKQSTKYEELYLKTSDDIFTKEWSTMRDFKDNNKHAGIFINRRRNSKKPIVTYNERNVVQFLKKVKQQKNCSVKTANAYLHKTSNCKNFDFNNINTISHKKYAFEIPPEGYDKACKCIGPEPLDRCPDNDTTSNYCNGFVSVSECTTKKYKDDLDFWNNASVKFSTGINYGVLVPPRRRHICLKNILTGHYNGGNGLEKFKYNLLSAAFTEGELLKTKYDNDIEGSLGAMRFSFSDYADIIRSNDMIDSNVSSKLKKLLDASSNKKTLESWWNENKKHVWHAMLCGYKYGGGTITNVDCNIPNEEFTDQFLRWFQEWTEKFCDARQKLYDEVRTQCSTATCNNDTGNIDSKCIEACKNYSNFISQKKNVYQSLKSQYDINYKERIVGNIEAHEYLKDKCKDRKCECFSNHTNNENNWKEPYDTFVDKKLKDKCDCKKIEKTFPEEATEVEKKEPPSSGETLPPYPLPNDQPDVNELDINDIYAPRAPKYKTLIEVVLEPSKSNGNTPGKGDGNTLGDDMVPTTNTFTDEEWNELKDDFISQYVVREPLDVPNDYKSEHDTLNTQPNTLYFDNNQEKPFITSIHDRDLYSGEEISYNIHMSTNSMDDPTYVSNNVYSGIDLINDTLSGNQHIDIYDEVLKRKENELFGTNYKKNTSNNNVAKLTNSDPVMNQINLFHTWLDRHRDMCEMWNTKDELLDKLNEEWNKDNDGGDIPNDNKKLNTDVSIQIDMDETKGKKEFNKVEKTCLKCGKNLGGFVPGLGLIGGTAVYAAAVNAATKIGMKAALDDLVSVNGLKLLLKENIKDLVTATNFNCKDALLRTIDTITTPLCKSEKPVKSIYCLVKSGTQGMGFSNIEGKISDAAESAALAYDEAKAEALNATFTWETFFSSPLGISLLVTVCIIIILSIIYLILRYRRKKKMKKKHQYIKLLEE</sequence>
<feature type="domain" description="Duffy-antigen binding" evidence="5">
    <location>
        <begin position="748"/>
        <end position="907"/>
    </location>
</feature>
<dbReference type="Pfam" id="PF15445">
    <property type="entry name" value="ATS"/>
    <property type="match status" value="1"/>
</dbReference>
<dbReference type="InterPro" id="IPR044932">
    <property type="entry name" value="PfEMP1_ATS_sf"/>
</dbReference>
<dbReference type="Pfam" id="PF05424">
    <property type="entry name" value="Duffy_binding"/>
    <property type="match status" value="5"/>
</dbReference>
<feature type="domain" description="Plasmodium falciparum erythrocyte membrane protein 1 acidic terminal segment" evidence="6">
    <location>
        <begin position="2280"/>
        <end position="2551"/>
    </location>
</feature>
<evidence type="ECO:0000313" key="9">
    <source>
        <dbReference type="EMBL" id="ETW45834.1"/>
    </source>
</evidence>
<feature type="region of interest" description="Disordered" evidence="2">
    <location>
        <begin position="655"/>
        <end position="696"/>
    </location>
</feature>
<dbReference type="Proteomes" id="UP000030699">
    <property type="component" value="Unassembled WGS sequence"/>
</dbReference>
<dbReference type="SUPFAM" id="SSF140924">
    <property type="entry name" value="Duffy binding domain-like"/>
    <property type="match status" value="6"/>
</dbReference>
<dbReference type="InterPro" id="IPR029211">
    <property type="entry name" value="PfEMP1_ATS"/>
</dbReference>
<keyword evidence="3" id="KW-0472">Membrane</keyword>
<feature type="compositionally biased region" description="Basic and acidic residues" evidence="2">
    <location>
        <begin position="2251"/>
        <end position="2261"/>
    </location>
</feature>
<dbReference type="InterPro" id="IPR004258">
    <property type="entry name" value="DBL"/>
</dbReference>
<dbReference type="Pfam" id="PF03011">
    <property type="entry name" value="PFEMP"/>
    <property type="match status" value="1"/>
</dbReference>
<evidence type="ECO:0000259" key="4">
    <source>
        <dbReference type="Pfam" id="PF03011"/>
    </source>
</evidence>
<evidence type="ECO:0000256" key="1">
    <source>
        <dbReference type="SAM" id="Coils"/>
    </source>
</evidence>
<feature type="domain" description="Duffy-binding-like" evidence="8">
    <location>
        <begin position="247"/>
        <end position="393"/>
    </location>
</feature>
<evidence type="ECO:0000259" key="5">
    <source>
        <dbReference type="Pfam" id="PF05424"/>
    </source>
</evidence>